<feature type="region of interest" description="Disordered" evidence="1">
    <location>
        <begin position="1"/>
        <end position="20"/>
    </location>
</feature>
<organism evidence="2 3">
    <name type="scientific">Sus scrofa</name>
    <name type="common">Pig</name>
    <dbReference type="NCBI Taxonomy" id="9823"/>
    <lineage>
        <taxon>Eukaryota</taxon>
        <taxon>Metazoa</taxon>
        <taxon>Chordata</taxon>
        <taxon>Craniata</taxon>
        <taxon>Vertebrata</taxon>
        <taxon>Euteleostomi</taxon>
        <taxon>Mammalia</taxon>
        <taxon>Eutheria</taxon>
        <taxon>Laurasiatheria</taxon>
        <taxon>Artiodactyla</taxon>
        <taxon>Suina</taxon>
        <taxon>Suidae</taxon>
        <taxon>Sus</taxon>
    </lineage>
</organism>
<feature type="compositionally biased region" description="Pro residues" evidence="1">
    <location>
        <begin position="167"/>
        <end position="181"/>
    </location>
</feature>
<feature type="compositionally biased region" description="Basic and acidic residues" evidence="1">
    <location>
        <begin position="1"/>
        <end position="10"/>
    </location>
</feature>
<protein>
    <submittedName>
        <fullName evidence="2">Uncharacterized protein</fullName>
    </submittedName>
</protein>
<evidence type="ECO:0000313" key="3">
    <source>
        <dbReference type="Proteomes" id="UP000694724"/>
    </source>
</evidence>
<sequence>MQCGGPKDRNPAVGPSADSHLAWREVGDSWVDRCVRPHEHLSPAPTWPRSSGPSVLTLLAEGQPYTLSQLHLEVGPDCLQPAPPGSQGQAGTPSDHSAAASSTALKLFDDPDLGGAVALGDPLLLPAAHESGGPPSRLGPRETSEDLFRVEEDLDQILNLGVEPKPHPQPKPQLKPKPPVAAKPALPRKPAAPPRASPSEAVAGQQRQQQQIQAMDEMDILQYIRDHDAPGQAAPSLF</sequence>
<dbReference type="PANTHER" id="PTHR14431">
    <property type="entry name" value="HCLS1-BINDING PROTEIN 3"/>
    <property type="match status" value="1"/>
</dbReference>
<feature type="region of interest" description="Disordered" evidence="1">
    <location>
        <begin position="75"/>
        <end position="103"/>
    </location>
</feature>
<dbReference type="AlphaFoldDB" id="A0A8D1QNE3"/>
<feature type="region of interest" description="Disordered" evidence="1">
    <location>
        <begin position="125"/>
        <end position="217"/>
    </location>
</feature>
<dbReference type="Ensembl" id="ENSSSCT00055024770.1">
    <property type="protein sequence ID" value="ENSSSCP00055019661.1"/>
    <property type="gene ID" value="ENSSSCG00055012610.1"/>
</dbReference>
<evidence type="ECO:0000256" key="1">
    <source>
        <dbReference type="SAM" id="MobiDB-lite"/>
    </source>
</evidence>
<feature type="compositionally biased region" description="Basic and acidic residues" evidence="1">
    <location>
        <begin position="139"/>
        <end position="151"/>
    </location>
</feature>
<feature type="compositionally biased region" description="Polar residues" evidence="1">
    <location>
        <begin position="86"/>
        <end position="103"/>
    </location>
</feature>
<reference evidence="2" key="1">
    <citation type="submission" date="2025-08" db="UniProtKB">
        <authorList>
            <consortium name="Ensembl"/>
        </authorList>
    </citation>
    <scope>IDENTIFICATION</scope>
</reference>
<evidence type="ECO:0000313" key="2">
    <source>
        <dbReference type="Ensembl" id="ENSSSCP00055019661.1"/>
    </source>
</evidence>
<name>A0A8D1QNE3_PIG</name>
<proteinExistence type="predicted"/>
<feature type="compositionally biased region" description="Low complexity" evidence="1">
    <location>
        <begin position="197"/>
        <end position="213"/>
    </location>
</feature>
<dbReference type="InterPro" id="IPR039701">
    <property type="entry name" value="HS1BP3"/>
</dbReference>
<dbReference type="PANTHER" id="PTHR14431:SF1">
    <property type="entry name" value="HCLS1-BINDING PROTEIN 3"/>
    <property type="match status" value="1"/>
</dbReference>
<dbReference type="Proteomes" id="UP000694724">
    <property type="component" value="Unplaced"/>
</dbReference>
<accession>A0A8D1QNE3</accession>